<dbReference type="EMBL" id="CP029480">
    <property type="protein sequence ID" value="AWV96891.1"/>
    <property type="molecule type" value="Genomic_DNA"/>
</dbReference>
<accession>A0A2Z4G6W7</accession>
<sequence length="211" mass="23870">MDNQQIYKKNKLYDMGINVRGIATSIKTKDISELTNKLGLPTPTLIDKTYFENAISNSIENNEIFLTISSKGTILTVGDEVAIESMPIGNLSLDGKAMNFIVGETSMIFAFDFYENGELLRSVINAEDQNLKAEGELLDIEHSEDDFTELIFSLMETVSGDSIYTLEPDAESVRYKFILEDDKAKDEITDTAIATEEHSIEENIKPWWKFW</sequence>
<dbReference type="AlphaFoldDB" id="A0A2Z4G6W7"/>
<dbReference type="Proteomes" id="UP000249873">
    <property type="component" value="Chromosome"/>
</dbReference>
<dbReference type="KEGG" id="als:DJ013_01320"/>
<keyword evidence="2" id="KW-1185">Reference proteome</keyword>
<evidence type="ECO:0000313" key="1">
    <source>
        <dbReference type="EMBL" id="AWV96891.1"/>
    </source>
</evidence>
<protein>
    <submittedName>
        <fullName evidence="1">Uncharacterized protein</fullName>
    </submittedName>
</protein>
<proteinExistence type="predicted"/>
<reference evidence="1 2" key="1">
    <citation type="submission" date="2018-05" db="EMBL/GenBank/DDBJ databases">
        <title>Complete genome sequence of Arcticibacterium luteifluviistationis SM1504T, a cytophagaceae bacterium isolated from Arctic surface seawater.</title>
        <authorList>
            <person name="Li Y."/>
            <person name="Qin Q.-L."/>
        </authorList>
    </citation>
    <scope>NUCLEOTIDE SEQUENCE [LARGE SCALE GENOMIC DNA]</scope>
    <source>
        <strain evidence="1 2">SM1504</strain>
    </source>
</reference>
<organism evidence="1 2">
    <name type="scientific">Arcticibacterium luteifluviistationis</name>
    <dbReference type="NCBI Taxonomy" id="1784714"/>
    <lineage>
        <taxon>Bacteria</taxon>
        <taxon>Pseudomonadati</taxon>
        <taxon>Bacteroidota</taxon>
        <taxon>Cytophagia</taxon>
        <taxon>Cytophagales</taxon>
        <taxon>Leadbetterellaceae</taxon>
        <taxon>Arcticibacterium</taxon>
    </lineage>
</organism>
<evidence type="ECO:0000313" key="2">
    <source>
        <dbReference type="Proteomes" id="UP000249873"/>
    </source>
</evidence>
<dbReference type="RefSeq" id="WP_111369993.1">
    <property type="nucleotide sequence ID" value="NZ_CP029480.1"/>
</dbReference>
<name>A0A2Z4G6W7_9BACT</name>
<gene>
    <name evidence="1" type="ORF">DJ013_01320</name>
</gene>